<gene>
    <name evidence="2" type="ORF">BN1049_02274</name>
</gene>
<name>A0A078MHQ3_9PSED</name>
<evidence type="ECO:0000259" key="1">
    <source>
        <dbReference type="Pfam" id="PF07238"/>
    </source>
</evidence>
<sequence length="116" mass="12961">MSDYPPPPYFNASVRLYQDNWSARSTLLDLSLHGLLVSRPDTWPEADPSASFDAIIDLVAREQIHLEARLAFVRHDQLGLTLVHMDLDSASQLKQLIRLTLADPALADRVLPELGS</sequence>
<dbReference type="RefSeq" id="WP_044500021.1">
    <property type="nucleotide sequence ID" value="NZ_LK391969.1"/>
</dbReference>
<organism evidence="2">
    <name type="scientific">Pseudomonas saudimassiliensis</name>
    <dbReference type="NCBI Taxonomy" id="1461581"/>
    <lineage>
        <taxon>Bacteria</taxon>
        <taxon>Pseudomonadati</taxon>
        <taxon>Pseudomonadota</taxon>
        <taxon>Gammaproteobacteria</taxon>
        <taxon>Pseudomonadales</taxon>
        <taxon>Pseudomonadaceae</taxon>
        <taxon>Pseudomonas</taxon>
    </lineage>
</organism>
<protein>
    <submittedName>
        <fullName evidence="2">Type IV pilus assembly PilZ</fullName>
    </submittedName>
</protein>
<dbReference type="InterPro" id="IPR009875">
    <property type="entry name" value="PilZ_domain"/>
</dbReference>
<evidence type="ECO:0000313" key="2">
    <source>
        <dbReference type="EMBL" id="CEA05794.1"/>
    </source>
</evidence>
<dbReference type="PATRIC" id="fig|1461581.3.peg.2242"/>
<feature type="domain" description="PilZ" evidence="1">
    <location>
        <begin position="10"/>
        <end position="97"/>
    </location>
</feature>
<dbReference type="EMBL" id="LK391969">
    <property type="protein sequence ID" value="CEF27326.1"/>
    <property type="molecule type" value="Genomic_DNA"/>
</dbReference>
<dbReference type="AlphaFoldDB" id="A0A078MHQ3"/>
<dbReference type="GO" id="GO:0035438">
    <property type="term" value="F:cyclic-di-GMP binding"/>
    <property type="evidence" value="ECO:0007669"/>
    <property type="project" value="InterPro"/>
</dbReference>
<dbReference type="OrthoDB" id="5298508at2"/>
<dbReference type="SUPFAM" id="SSF141371">
    <property type="entry name" value="PilZ domain-like"/>
    <property type="match status" value="1"/>
</dbReference>
<accession>A0A078MHQ3</accession>
<dbReference type="EMBL" id="LM997413">
    <property type="protein sequence ID" value="CEA05794.1"/>
    <property type="molecule type" value="Genomic_DNA"/>
</dbReference>
<dbReference type="Pfam" id="PF07238">
    <property type="entry name" value="PilZ"/>
    <property type="match status" value="1"/>
</dbReference>
<reference evidence="2" key="1">
    <citation type="submission" date="2014-07" db="EMBL/GenBank/DDBJ databases">
        <authorList>
            <person name="Urmite Genomes Urmite Genomes"/>
        </authorList>
    </citation>
    <scope>NUCLEOTIDE SEQUENCE</scope>
    <source>
        <strain evidence="2">12M76_air</strain>
    </source>
</reference>
<proteinExistence type="predicted"/>
<dbReference type="Gene3D" id="2.40.10.220">
    <property type="entry name" value="predicted glycosyltransferase like domains"/>
    <property type="match status" value="1"/>
</dbReference>